<keyword evidence="1" id="KW-1133">Transmembrane helix</keyword>
<sequence>MHLEQADSVQITSSPLLKIIERGTIKVPSLEKPLTQEAGMFGTLMFIPITFALISLLGVIMWNNKEQLLNATVMNVIMLLIVLVMLNYF</sequence>
<evidence type="ECO:0000313" key="3">
    <source>
        <dbReference type="Proteomes" id="UP000185924"/>
    </source>
</evidence>
<feature type="transmembrane region" description="Helical" evidence="1">
    <location>
        <begin position="38"/>
        <end position="61"/>
    </location>
</feature>
<keyword evidence="3" id="KW-1185">Reference proteome</keyword>
<proteinExistence type="predicted"/>
<accession>A0A1N6U6G4</accession>
<evidence type="ECO:0000256" key="1">
    <source>
        <dbReference type="SAM" id="Phobius"/>
    </source>
</evidence>
<feature type="transmembrane region" description="Helical" evidence="1">
    <location>
        <begin position="68"/>
        <end position="88"/>
    </location>
</feature>
<dbReference type="AlphaFoldDB" id="A0A1N6U6G4"/>
<protein>
    <submittedName>
        <fullName evidence="2">Uncharacterized protein</fullName>
    </submittedName>
</protein>
<evidence type="ECO:0000313" key="2">
    <source>
        <dbReference type="EMBL" id="SIQ61101.1"/>
    </source>
</evidence>
<organism evidence="2 3">
    <name type="scientific">Pontibacter lucknowensis</name>
    <dbReference type="NCBI Taxonomy" id="1077936"/>
    <lineage>
        <taxon>Bacteria</taxon>
        <taxon>Pseudomonadati</taxon>
        <taxon>Bacteroidota</taxon>
        <taxon>Cytophagia</taxon>
        <taxon>Cytophagales</taxon>
        <taxon>Hymenobacteraceae</taxon>
        <taxon>Pontibacter</taxon>
    </lineage>
</organism>
<keyword evidence="1" id="KW-0472">Membrane</keyword>
<dbReference type="Proteomes" id="UP000185924">
    <property type="component" value="Unassembled WGS sequence"/>
</dbReference>
<name>A0A1N6U6G4_9BACT</name>
<reference evidence="3" key="1">
    <citation type="submission" date="2017-01" db="EMBL/GenBank/DDBJ databases">
        <authorList>
            <person name="Varghese N."/>
            <person name="Submissions S."/>
        </authorList>
    </citation>
    <scope>NUCLEOTIDE SEQUENCE [LARGE SCALE GENOMIC DNA]</scope>
    <source>
        <strain evidence="3">DM9</strain>
    </source>
</reference>
<dbReference type="EMBL" id="FTNM01000001">
    <property type="protein sequence ID" value="SIQ61101.1"/>
    <property type="molecule type" value="Genomic_DNA"/>
</dbReference>
<keyword evidence="1" id="KW-0812">Transmembrane</keyword>
<gene>
    <name evidence="2" type="ORF">SAMN05421545_0703</name>
</gene>